<name>A0AAU6U8U6_UNCXX</name>
<organism evidence="1">
    <name type="scientific">bacterium 19CA06SA08-2</name>
    <dbReference type="NCBI Taxonomy" id="2920658"/>
    <lineage>
        <taxon>Bacteria</taxon>
    </lineage>
</organism>
<protein>
    <submittedName>
        <fullName evidence="1">Uncharacterized protein</fullName>
    </submittedName>
</protein>
<evidence type="ECO:0000313" key="1">
    <source>
        <dbReference type="EMBL" id="XAG70624.1"/>
    </source>
</evidence>
<proteinExistence type="predicted"/>
<dbReference type="EMBL" id="CP095353">
    <property type="protein sequence ID" value="XAG70624.1"/>
    <property type="molecule type" value="Genomic_DNA"/>
</dbReference>
<reference evidence="1" key="1">
    <citation type="submission" date="2022-03" db="EMBL/GenBank/DDBJ databases">
        <title>Sea Food Isolates.</title>
        <authorList>
            <person name="Li c."/>
        </authorList>
    </citation>
    <scope>NUCLEOTIDE SEQUENCE</scope>
    <source>
        <strain evidence="1">19CA06SA08-2</strain>
    </source>
</reference>
<dbReference type="AlphaFoldDB" id="A0AAU6U8U6"/>
<gene>
    <name evidence="1" type="ORF">MRM75_06565</name>
</gene>
<accession>A0AAU6U8U6</accession>
<sequence>MNTKRTINSCQPSQVLLLLSMVFGTYSWAETVTPTHLIMQASPLTQAQLNEWESGARPEVLAEQEGMEYFRLMMSAAQSGQIYPVLGRIWLEDDRNHRLLLPMERAGLSTELGQLVRWGIEFSPAALNSLNDGPYTLQLPIRWPQSGMDTVLFNVALSGFEDAHHLEIRVDSDKWDISTLFEHHARDASIDIPVKICLDPLSISSAELSIQDETIMMNKVGDKLPYKLELLSDKNQQQTHYLDAVLKPERIVQLPSLVSSGTRSRVKDPCLGYLFRLSVPEKSSDMAPGHYSQTLFLTLSQDV</sequence>